<keyword evidence="2" id="KW-1185">Reference proteome</keyword>
<gene>
    <name evidence="1" type="ORF">GMARGA_LOCUS29330</name>
</gene>
<sequence>QQLRYAQQHYQNHKYAESKKIFIELSKSLDPIVKQEAKTYLEKLKNKLKDDNISNQKVKKNIKFNYQINEYQPGTNFSRFYCNLEIMKIENGKKDYLSNKDYEDFKVIDMGSKKENDSFGYYEIGKPFHILNKDKKYEAIYKNEKIFYVINGKIKEIK</sequence>
<organism evidence="1 2">
    <name type="scientific">Gigaspora margarita</name>
    <dbReference type="NCBI Taxonomy" id="4874"/>
    <lineage>
        <taxon>Eukaryota</taxon>
        <taxon>Fungi</taxon>
        <taxon>Fungi incertae sedis</taxon>
        <taxon>Mucoromycota</taxon>
        <taxon>Glomeromycotina</taxon>
        <taxon>Glomeromycetes</taxon>
        <taxon>Diversisporales</taxon>
        <taxon>Gigasporaceae</taxon>
        <taxon>Gigaspora</taxon>
    </lineage>
</organism>
<name>A0ABN7WEP4_GIGMA</name>
<comment type="caution">
    <text evidence="1">The sequence shown here is derived from an EMBL/GenBank/DDBJ whole genome shotgun (WGS) entry which is preliminary data.</text>
</comment>
<evidence type="ECO:0000313" key="1">
    <source>
        <dbReference type="EMBL" id="CAG8827178.1"/>
    </source>
</evidence>
<proteinExistence type="predicted"/>
<accession>A0ABN7WEP4</accession>
<evidence type="ECO:0000313" key="2">
    <source>
        <dbReference type="Proteomes" id="UP000789901"/>
    </source>
</evidence>
<protein>
    <submittedName>
        <fullName evidence="1">13754_t:CDS:1</fullName>
    </submittedName>
</protein>
<dbReference type="EMBL" id="CAJVQB010039248">
    <property type="protein sequence ID" value="CAG8827178.1"/>
    <property type="molecule type" value="Genomic_DNA"/>
</dbReference>
<reference evidence="1 2" key="1">
    <citation type="submission" date="2021-06" db="EMBL/GenBank/DDBJ databases">
        <authorList>
            <person name="Kallberg Y."/>
            <person name="Tangrot J."/>
            <person name="Rosling A."/>
        </authorList>
    </citation>
    <scope>NUCLEOTIDE SEQUENCE [LARGE SCALE GENOMIC DNA]</scope>
    <source>
        <strain evidence="1 2">120-4 pot B 10/14</strain>
    </source>
</reference>
<feature type="non-terminal residue" evidence="1">
    <location>
        <position position="1"/>
    </location>
</feature>
<dbReference type="Proteomes" id="UP000789901">
    <property type="component" value="Unassembled WGS sequence"/>
</dbReference>